<name>A0A7V0NE68_DESA2</name>
<dbReference type="InterPro" id="IPR038494">
    <property type="entry name" value="IGPD_sf"/>
</dbReference>
<protein>
    <recommendedName>
        <fullName evidence="2 6">Imidazoleglycerol-phosphate dehydratase</fullName>
        <shortName evidence="6">IGPD</shortName>
        <ecNumber evidence="6 7">4.2.1.19</ecNumber>
    </recommendedName>
</protein>
<dbReference type="EMBL" id="DQWQ01000017">
    <property type="protein sequence ID" value="HDD35227.1"/>
    <property type="molecule type" value="Genomic_DNA"/>
</dbReference>
<keyword evidence="5 6" id="KW-0456">Lyase</keyword>
<comment type="similarity">
    <text evidence="6 7">Belongs to the imidazoleglycerol-phosphate dehydratase family.</text>
</comment>
<dbReference type="Gene3D" id="3.30.230.40">
    <property type="entry name" value="Imidazole glycerol phosphate dehydratase, domain 1"/>
    <property type="match status" value="2"/>
</dbReference>
<evidence type="ECO:0000256" key="6">
    <source>
        <dbReference type="HAMAP-Rule" id="MF_00076"/>
    </source>
</evidence>
<dbReference type="PANTHER" id="PTHR23133:SF2">
    <property type="entry name" value="IMIDAZOLEGLYCEROL-PHOSPHATE DEHYDRATASE"/>
    <property type="match status" value="1"/>
</dbReference>
<keyword evidence="6" id="KW-0963">Cytoplasm</keyword>
<keyword evidence="4 6" id="KW-0368">Histidine biosynthesis</keyword>
<organism evidence="8">
    <name type="scientific">Desulfofervidus auxilii</name>
    <dbReference type="NCBI Taxonomy" id="1621989"/>
    <lineage>
        <taxon>Bacteria</taxon>
        <taxon>Pseudomonadati</taxon>
        <taxon>Thermodesulfobacteriota</taxon>
        <taxon>Candidatus Desulfofervidia</taxon>
        <taxon>Candidatus Desulfofervidales</taxon>
        <taxon>Candidatus Desulfofervidaceae</taxon>
        <taxon>Candidatus Desulfofervidus</taxon>
    </lineage>
</organism>
<dbReference type="InterPro" id="IPR020565">
    <property type="entry name" value="ImidazoleglycerP_deHydtase_CS"/>
</dbReference>
<dbReference type="GO" id="GO:0004424">
    <property type="term" value="F:imidazoleglycerol-phosphate dehydratase activity"/>
    <property type="evidence" value="ECO:0007669"/>
    <property type="project" value="UniProtKB-UniRule"/>
</dbReference>
<dbReference type="NCBIfam" id="NF002114">
    <property type="entry name" value="PRK00951.2-4"/>
    <property type="match status" value="1"/>
</dbReference>
<reference evidence="8" key="1">
    <citation type="journal article" date="2020" name="mSystems">
        <title>Genome- and Community-Level Interaction Insights into Carbon Utilization and Element Cycling Functions of Hydrothermarchaeota in Hydrothermal Sediment.</title>
        <authorList>
            <person name="Zhou Z."/>
            <person name="Liu Y."/>
            <person name="Xu W."/>
            <person name="Pan J."/>
            <person name="Luo Z.H."/>
            <person name="Li M."/>
        </authorList>
    </citation>
    <scope>NUCLEOTIDE SEQUENCE [LARGE SCALE GENOMIC DNA]</scope>
    <source>
        <strain evidence="8">HyVt-113</strain>
    </source>
</reference>
<evidence type="ECO:0000313" key="8">
    <source>
        <dbReference type="EMBL" id="HDD35227.1"/>
    </source>
</evidence>
<dbReference type="FunFam" id="3.30.230.40:FF:000001">
    <property type="entry name" value="Imidazoleglycerol-phosphate dehydratase HisB"/>
    <property type="match status" value="1"/>
</dbReference>
<dbReference type="Pfam" id="PF00475">
    <property type="entry name" value="IGPD"/>
    <property type="match status" value="1"/>
</dbReference>
<comment type="pathway">
    <text evidence="1 6 7">Amino-acid biosynthesis; L-histidine biosynthesis; L-histidine from 5-phospho-alpha-D-ribose 1-diphosphate: step 6/9.</text>
</comment>
<sequence length="192" mass="21331">MRKAEVKRKTKETDIELSFNLDGEGKFVGTTGIGFLDHMFDLLCVHGLFDLKVKVKGDLAVDAHHTTEDLGLCLGMAIKEALAKKEGINRYGQCAIPMDEALAEVFIDLSGRPFFLYRGKPLKGQLGLFDLELVKEFFHALSNEAKMNLHIHLVYGENKHHCVEAIFKAFARALKKAVSLNYPGLPSSKGVL</sequence>
<evidence type="ECO:0000256" key="3">
    <source>
        <dbReference type="ARBA" id="ARBA00022605"/>
    </source>
</evidence>
<dbReference type="CDD" id="cd07914">
    <property type="entry name" value="IGPD"/>
    <property type="match status" value="1"/>
</dbReference>
<dbReference type="NCBIfam" id="NF002111">
    <property type="entry name" value="PRK00951.2-1"/>
    <property type="match status" value="1"/>
</dbReference>
<proteinExistence type="inferred from homology"/>
<dbReference type="Proteomes" id="UP000885706">
    <property type="component" value="Unassembled WGS sequence"/>
</dbReference>
<evidence type="ECO:0000256" key="5">
    <source>
        <dbReference type="ARBA" id="ARBA00023239"/>
    </source>
</evidence>
<gene>
    <name evidence="6 8" type="primary">hisB</name>
    <name evidence="8" type="ORF">ENF30_00330</name>
</gene>
<dbReference type="EC" id="4.2.1.19" evidence="6 7"/>
<dbReference type="SUPFAM" id="SSF54211">
    <property type="entry name" value="Ribosomal protein S5 domain 2-like"/>
    <property type="match status" value="2"/>
</dbReference>
<comment type="caution">
    <text evidence="8">The sequence shown here is derived from an EMBL/GenBank/DDBJ whole genome shotgun (WGS) entry which is preliminary data.</text>
</comment>
<evidence type="ECO:0000256" key="2">
    <source>
        <dbReference type="ARBA" id="ARBA00016664"/>
    </source>
</evidence>
<comment type="subcellular location">
    <subcellularLocation>
        <location evidence="6 7">Cytoplasm</location>
    </subcellularLocation>
</comment>
<dbReference type="InterPro" id="IPR020568">
    <property type="entry name" value="Ribosomal_Su5_D2-typ_SF"/>
</dbReference>
<dbReference type="GO" id="GO:0000105">
    <property type="term" value="P:L-histidine biosynthetic process"/>
    <property type="evidence" value="ECO:0007669"/>
    <property type="project" value="UniProtKB-UniRule"/>
</dbReference>
<evidence type="ECO:0000256" key="1">
    <source>
        <dbReference type="ARBA" id="ARBA00005047"/>
    </source>
</evidence>
<dbReference type="HAMAP" id="MF_00076">
    <property type="entry name" value="HisB"/>
    <property type="match status" value="1"/>
</dbReference>
<comment type="catalytic activity">
    <reaction evidence="6 7">
        <text>D-erythro-1-(imidazol-4-yl)glycerol 3-phosphate = 3-(imidazol-4-yl)-2-oxopropyl phosphate + H2O</text>
        <dbReference type="Rhea" id="RHEA:11040"/>
        <dbReference type="ChEBI" id="CHEBI:15377"/>
        <dbReference type="ChEBI" id="CHEBI:57766"/>
        <dbReference type="ChEBI" id="CHEBI:58278"/>
        <dbReference type="EC" id="4.2.1.19"/>
    </reaction>
</comment>
<dbReference type="AlphaFoldDB" id="A0A7V0NE68"/>
<evidence type="ECO:0000256" key="4">
    <source>
        <dbReference type="ARBA" id="ARBA00023102"/>
    </source>
</evidence>
<accession>A0A7V0NE68</accession>
<dbReference type="FunFam" id="3.30.230.40:FF:000003">
    <property type="entry name" value="Imidazoleglycerol-phosphate dehydratase HisB"/>
    <property type="match status" value="1"/>
</dbReference>
<keyword evidence="3 6" id="KW-0028">Amino-acid biosynthesis</keyword>
<dbReference type="PROSITE" id="PS00955">
    <property type="entry name" value="IGP_DEHYDRATASE_2"/>
    <property type="match status" value="1"/>
</dbReference>
<dbReference type="PROSITE" id="PS00954">
    <property type="entry name" value="IGP_DEHYDRATASE_1"/>
    <property type="match status" value="1"/>
</dbReference>
<dbReference type="PANTHER" id="PTHR23133">
    <property type="entry name" value="IMIDAZOLEGLYCEROL-PHOSPHATE DEHYDRATASE HIS7"/>
    <property type="match status" value="1"/>
</dbReference>
<dbReference type="GO" id="GO:0005737">
    <property type="term" value="C:cytoplasm"/>
    <property type="evidence" value="ECO:0007669"/>
    <property type="project" value="UniProtKB-SubCell"/>
</dbReference>
<dbReference type="InterPro" id="IPR000807">
    <property type="entry name" value="ImidazoleglycerolP_deHydtase"/>
</dbReference>
<dbReference type="UniPathway" id="UPA00031">
    <property type="reaction ID" value="UER00011"/>
</dbReference>
<evidence type="ECO:0000256" key="7">
    <source>
        <dbReference type="RuleBase" id="RU000599"/>
    </source>
</evidence>